<comment type="caution">
    <text evidence="1">The sequence shown here is derived from an EMBL/GenBank/DDBJ whole genome shotgun (WGS) entry which is preliminary data.</text>
</comment>
<name>A0ABX4BQQ8_FLAFR</name>
<dbReference type="Proteomes" id="UP000198382">
    <property type="component" value="Unassembled WGS sequence"/>
</dbReference>
<evidence type="ECO:0000313" key="2">
    <source>
        <dbReference type="Proteomes" id="UP000198382"/>
    </source>
</evidence>
<dbReference type="RefSeq" id="WP_074659893.1">
    <property type="nucleotide sequence ID" value="NZ_MUGV01000016.1"/>
</dbReference>
<dbReference type="EMBL" id="MUGV01000016">
    <property type="protein sequence ID" value="OXA79503.1"/>
    <property type="molecule type" value="Genomic_DNA"/>
</dbReference>
<organism evidence="1 2">
    <name type="scientific">Flavobacterium frigidimaris</name>
    <dbReference type="NCBI Taxonomy" id="262320"/>
    <lineage>
        <taxon>Bacteria</taxon>
        <taxon>Pseudomonadati</taxon>
        <taxon>Bacteroidota</taxon>
        <taxon>Flavobacteriia</taxon>
        <taxon>Flavobacteriales</taxon>
        <taxon>Flavobacteriaceae</taxon>
        <taxon>Flavobacterium</taxon>
    </lineage>
</organism>
<dbReference type="SUPFAM" id="SSF55961">
    <property type="entry name" value="Bet v1-like"/>
    <property type="match status" value="1"/>
</dbReference>
<reference evidence="1 2" key="1">
    <citation type="submission" date="2016-11" db="EMBL/GenBank/DDBJ databases">
        <title>Whole genomes of Flavobacteriaceae.</title>
        <authorList>
            <person name="Stine C."/>
            <person name="Li C."/>
            <person name="Tadesse D."/>
        </authorList>
    </citation>
    <scope>NUCLEOTIDE SEQUENCE [LARGE SCALE GENOMIC DNA]</scope>
    <source>
        <strain evidence="1 2">DSM 15937</strain>
    </source>
</reference>
<proteinExistence type="predicted"/>
<dbReference type="Gene3D" id="3.30.530.20">
    <property type="match status" value="1"/>
</dbReference>
<evidence type="ECO:0000313" key="1">
    <source>
        <dbReference type="EMBL" id="OXA79503.1"/>
    </source>
</evidence>
<keyword evidence="2" id="KW-1185">Reference proteome</keyword>
<accession>A0ABX4BQQ8</accession>
<protein>
    <submittedName>
        <fullName evidence="1">ATPase</fullName>
    </submittedName>
</protein>
<dbReference type="InterPro" id="IPR023393">
    <property type="entry name" value="START-like_dom_sf"/>
</dbReference>
<gene>
    <name evidence="1" type="ORF">B0A65_09010</name>
</gene>
<sequence length="148" mass="16835">MGVSNFSTILLVDNSKEEVFNAINDVRSWWQGEVEGNTNVLNDEFSYSVPGIHFSKQKIIEIIPNEKIKWLITDSKLSFVKDQTEWTGTKIVFEIAEVNNKTQVRFSHLGLVPEFECYGDCSNAWKKLIEESLLSRITTGKGVNVFGE</sequence>